<proteinExistence type="predicted"/>
<evidence type="ECO:0000313" key="3">
    <source>
        <dbReference type="Proteomes" id="UP000634134"/>
    </source>
</evidence>
<comment type="caution">
    <text evidence="2">The sequence shown here is derived from an EMBL/GenBank/DDBJ whole genome shotgun (WGS) entry which is preliminary data.</text>
</comment>
<keyword evidence="3" id="KW-1185">Reference proteome</keyword>
<sequence length="63" mass="6866">MNLKIIGSLFYIFLFLTSKTATAQLSESSKIGILTIGPGKDVYSAFGHSAMRITDTVLRIDNV</sequence>
<dbReference type="RefSeq" id="WP_194120814.1">
    <property type="nucleotide sequence ID" value="NZ_JACYGY010000001.1"/>
</dbReference>
<gene>
    <name evidence="2" type="ORF">IEE83_12075</name>
</gene>
<evidence type="ECO:0000313" key="2">
    <source>
        <dbReference type="EMBL" id="MBE9462622.1"/>
    </source>
</evidence>
<accession>A0ABR9WAY5</accession>
<dbReference type="EMBL" id="JACYGY010000001">
    <property type="protein sequence ID" value="MBE9462622.1"/>
    <property type="molecule type" value="Genomic_DNA"/>
</dbReference>
<protein>
    <submittedName>
        <fullName evidence="2">Uncharacterized protein</fullName>
    </submittedName>
</protein>
<feature type="signal peptide" evidence="1">
    <location>
        <begin position="1"/>
        <end position="23"/>
    </location>
</feature>
<keyword evidence="1" id="KW-0732">Signal</keyword>
<dbReference type="Proteomes" id="UP000634134">
    <property type="component" value="Unassembled WGS sequence"/>
</dbReference>
<feature type="chain" id="PRO_5046109103" evidence="1">
    <location>
        <begin position="24"/>
        <end position="63"/>
    </location>
</feature>
<reference evidence="3" key="1">
    <citation type="submission" date="2023-07" db="EMBL/GenBank/DDBJ databases">
        <title>Dyadobacter sp. nov 'subterranea' isolated from contaminted grondwater.</title>
        <authorList>
            <person name="Szabo I."/>
            <person name="Al-Omari J."/>
            <person name="Szerdahelyi S.G."/>
            <person name="Rado J."/>
        </authorList>
    </citation>
    <scope>NUCLEOTIDE SEQUENCE [LARGE SCALE GENOMIC DNA]</scope>
    <source>
        <strain evidence="3">UP-52</strain>
    </source>
</reference>
<organism evidence="2 3">
    <name type="scientific">Dyadobacter subterraneus</name>
    <dbReference type="NCBI Taxonomy" id="2773304"/>
    <lineage>
        <taxon>Bacteria</taxon>
        <taxon>Pseudomonadati</taxon>
        <taxon>Bacteroidota</taxon>
        <taxon>Cytophagia</taxon>
        <taxon>Cytophagales</taxon>
        <taxon>Spirosomataceae</taxon>
        <taxon>Dyadobacter</taxon>
    </lineage>
</organism>
<name>A0ABR9WAY5_9BACT</name>
<evidence type="ECO:0000256" key="1">
    <source>
        <dbReference type="SAM" id="SignalP"/>
    </source>
</evidence>